<evidence type="ECO:0000313" key="3">
    <source>
        <dbReference type="EMBL" id="KAL2461553.1"/>
    </source>
</evidence>
<comment type="caution">
    <text evidence="3">The sequence shown here is derived from an EMBL/GenBank/DDBJ whole genome shotgun (WGS) entry which is preliminary data.</text>
</comment>
<evidence type="ECO:0000256" key="2">
    <source>
        <dbReference type="SAM" id="MobiDB-lite"/>
    </source>
</evidence>
<protein>
    <submittedName>
        <fullName evidence="3">E3 ubiquitin ligase</fullName>
    </submittedName>
</protein>
<proteinExistence type="predicted"/>
<feature type="coiled-coil region" evidence="1">
    <location>
        <begin position="85"/>
        <end position="112"/>
    </location>
</feature>
<dbReference type="EMBL" id="JBFOLK010000014">
    <property type="protein sequence ID" value="KAL2461553.1"/>
    <property type="molecule type" value="Genomic_DNA"/>
</dbReference>
<name>A0ABD1PCE1_9LAMI</name>
<feature type="compositionally biased region" description="Polar residues" evidence="2">
    <location>
        <begin position="11"/>
        <end position="28"/>
    </location>
</feature>
<evidence type="ECO:0000313" key="4">
    <source>
        <dbReference type="Proteomes" id="UP001604336"/>
    </source>
</evidence>
<keyword evidence="4" id="KW-1185">Reference proteome</keyword>
<accession>A0ABD1PCE1</accession>
<keyword evidence="1" id="KW-0175">Coiled coil</keyword>
<reference evidence="4" key="1">
    <citation type="submission" date="2024-07" db="EMBL/GenBank/DDBJ databases">
        <title>Two chromosome-level genome assemblies of Korean endemic species Abeliophyllum distichum and Forsythia ovata (Oleaceae).</title>
        <authorList>
            <person name="Jang H."/>
        </authorList>
    </citation>
    <scope>NUCLEOTIDE SEQUENCE [LARGE SCALE GENOMIC DNA]</scope>
</reference>
<organism evidence="3 4">
    <name type="scientific">Abeliophyllum distichum</name>
    <dbReference type="NCBI Taxonomy" id="126358"/>
    <lineage>
        <taxon>Eukaryota</taxon>
        <taxon>Viridiplantae</taxon>
        <taxon>Streptophyta</taxon>
        <taxon>Embryophyta</taxon>
        <taxon>Tracheophyta</taxon>
        <taxon>Spermatophyta</taxon>
        <taxon>Magnoliopsida</taxon>
        <taxon>eudicotyledons</taxon>
        <taxon>Gunneridae</taxon>
        <taxon>Pentapetalae</taxon>
        <taxon>asterids</taxon>
        <taxon>lamiids</taxon>
        <taxon>Lamiales</taxon>
        <taxon>Oleaceae</taxon>
        <taxon>Forsythieae</taxon>
        <taxon>Abeliophyllum</taxon>
    </lineage>
</organism>
<sequence>MRHLSLPDESSGVTLQSKLNPEASTHQDSLLRKNPSEDVYHRFGQFVAKVESFLQDAHEESVRHKKAKNDVIDAIGRAKASATMSADLLRRKIEIEESLERSKEEVEEMNAS</sequence>
<dbReference type="AlphaFoldDB" id="A0ABD1PCE1"/>
<evidence type="ECO:0000256" key="1">
    <source>
        <dbReference type="SAM" id="Coils"/>
    </source>
</evidence>
<gene>
    <name evidence="3" type="ORF">Adt_44973</name>
</gene>
<dbReference type="Proteomes" id="UP001604336">
    <property type="component" value="Unassembled WGS sequence"/>
</dbReference>
<feature type="region of interest" description="Disordered" evidence="2">
    <location>
        <begin position="1"/>
        <end position="33"/>
    </location>
</feature>